<comment type="caution">
    <text evidence="8">Lacks conserved residue(s) required for the propagation of feature annotation.</text>
</comment>
<comment type="caution">
    <text evidence="10">The sequence shown here is derived from an EMBL/GenBank/DDBJ whole genome shotgun (WGS) entry which is preliminary data.</text>
</comment>
<keyword evidence="4 8" id="KW-1003">Cell membrane</keyword>
<comment type="subunit">
    <text evidence="3 8">Homodimer and heterodimers.</text>
</comment>
<dbReference type="AlphaFoldDB" id="A0A5J9WFL8"/>
<evidence type="ECO:0000256" key="8">
    <source>
        <dbReference type="RuleBase" id="RU361233"/>
    </source>
</evidence>
<evidence type="ECO:0000313" key="10">
    <source>
        <dbReference type="EMBL" id="TVU46210.1"/>
    </source>
</evidence>
<gene>
    <name evidence="10" type="ORF">EJB05_05731</name>
</gene>
<organism evidence="10 11">
    <name type="scientific">Eragrostis curvula</name>
    <name type="common">weeping love grass</name>
    <dbReference type="NCBI Taxonomy" id="38414"/>
    <lineage>
        <taxon>Eukaryota</taxon>
        <taxon>Viridiplantae</taxon>
        <taxon>Streptophyta</taxon>
        <taxon>Embryophyta</taxon>
        <taxon>Tracheophyta</taxon>
        <taxon>Spermatophyta</taxon>
        <taxon>Magnoliopsida</taxon>
        <taxon>Liliopsida</taxon>
        <taxon>Poales</taxon>
        <taxon>Poaceae</taxon>
        <taxon>PACMAD clade</taxon>
        <taxon>Chloridoideae</taxon>
        <taxon>Eragrostideae</taxon>
        <taxon>Eragrostidinae</taxon>
        <taxon>Eragrostis</taxon>
    </lineage>
</organism>
<dbReference type="PANTHER" id="PTHR32021">
    <property type="entry name" value="CASP-LIKE PROTEIN 5B3"/>
    <property type="match status" value="1"/>
</dbReference>
<feature type="transmembrane region" description="Helical" evidence="8">
    <location>
        <begin position="80"/>
        <end position="107"/>
    </location>
</feature>
<reference evidence="10 11" key="1">
    <citation type="journal article" date="2019" name="Sci. Rep.">
        <title>A high-quality genome of Eragrostis curvula grass provides insights into Poaceae evolution and supports new strategies to enhance forage quality.</title>
        <authorList>
            <person name="Carballo J."/>
            <person name="Santos B.A.C.M."/>
            <person name="Zappacosta D."/>
            <person name="Garbus I."/>
            <person name="Selva J.P."/>
            <person name="Gallo C.A."/>
            <person name="Diaz A."/>
            <person name="Albertini E."/>
            <person name="Caccamo M."/>
            <person name="Echenique V."/>
        </authorList>
    </citation>
    <scope>NUCLEOTIDE SEQUENCE [LARGE SCALE GENOMIC DNA]</scope>
    <source>
        <strain evidence="11">cv. Victoria</strain>
        <tissue evidence="10">Leaf</tissue>
    </source>
</reference>
<feature type="domain" description="Casparian strip membrane protein" evidence="9">
    <location>
        <begin position="46"/>
        <end position="148"/>
    </location>
</feature>
<dbReference type="PANTHER" id="PTHR32021:SF1">
    <property type="entry name" value="CASP-LIKE PROTEIN 5A1"/>
    <property type="match status" value="1"/>
</dbReference>
<dbReference type="GO" id="GO:0005886">
    <property type="term" value="C:plasma membrane"/>
    <property type="evidence" value="ECO:0007669"/>
    <property type="project" value="UniProtKB-SubCell"/>
</dbReference>
<dbReference type="Proteomes" id="UP000324897">
    <property type="component" value="Chromosome 5"/>
</dbReference>
<protein>
    <recommendedName>
        <fullName evidence="8">CASP-like protein</fullName>
    </recommendedName>
</protein>
<evidence type="ECO:0000256" key="3">
    <source>
        <dbReference type="ARBA" id="ARBA00011489"/>
    </source>
</evidence>
<accession>A0A5J9WFL8</accession>
<evidence type="ECO:0000256" key="5">
    <source>
        <dbReference type="ARBA" id="ARBA00022692"/>
    </source>
</evidence>
<evidence type="ECO:0000256" key="1">
    <source>
        <dbReference type="ARBA" id="ARBA00004651"/>
    </source>
</evidence>
<keyword evidence="5 8" id="KW-0812">Transmembrane</keyword>
<dbReference type="OrthoDB" id="976046at2759"/>
<comment type="similarity">
    <text evidence="2 8">Belongs to the Casparian strip membrane proteins (CASP) family.</text>
</comment>
<sequence length="160" mass="16932">MASHPVVHPLPLEAIQEVDEEIEAPHEQEIQPPPGVPMNDLPGMAGTAESLGLRIAQLIFAAIAVSVMSSAPDFSSSPGFIALVVAFGLQWLWSVILACLDGHALLFEHSVRRRRAVMWLAAGDMLFGGVGFGAACGAAGVTTFMDNNLGLCQEGWMHGL</sequence>
<dbReference type="Gramene" id="TVU46210">
    <property type="protein sequence ID" value="TVU46210"/>
    <property type="gene ID" value="EJB05_05731"/>
</dbReference>
<comment type="subcellular location">
    <subcellularLocation>
        <location evidence="1 8">Cell membrane</location>
        <topology evidence="1 8">Multi-pass membrane protein</topology>
    </subcellularLocation>
</comment>
<evidence type="ECO:0000256" key="7">
    <source>
        <dbReference type="ARBA" id="ARBA00023136"/>
    </source>
</evidence>
<proteinExistence type="inferred from homology"/>
<evidence type="ECO:0000256" key="2">
    <source>
        <dbReference type="ARBA" id="ARBA00007651"/>
    </source>
</evidence>
<keyword evidence="6 8" id="KW-1133">Transmembrane helix</keyword>
<dbReference type="EMBL" id="RWGY01000004">
    <property type="protein sequence ID" value="TVU46210.1"/>
    <property type="molecule type" value="Genomic_DNA"/>
</dbReference>
<evidence type="ECO:0000256" key="6">
    <source>
        <dbReference type="ARBA" id="ARBA00022989"/>
    </source>
</evidence>
<evidence type="ECO:0000313" key="11">
    <source>
        <dbReference type="Proteomes" id="UP000324897"/>
    </source>
</evidence>
<evidence type="ECO:0000256" key="4">
    <source>
        <dbReference type="ARBA" id="ARBA00022475"/>
    </source>
</evidence>
<dbReference type="InterPro" id="IPR045009">
    <property type="entry name" value="CASPL-5"/>
</dbReference>
<name>A0A5J9WFL8_9POAL</name>
<feature type="transmembrane region" description="Helical" evidence="8">
    <location>
        <begin position="119"/>
        <end position="141"/>
    </location>
</feature>
<keyword evidence="11" id="KW-1185">Reference proteome</keyword>
<dbReference type="InterPro" id="IPR006702">
    <property type="entry name" value="CASP_dom"/>
</dbReference>
<evidence type="ECO:0000259" key="9">
    <source>
        <dbReference type="Pfam" id="PF04535"/>
    </source>
</evidence>
<keyword evidence="7 8" id="KW-0472">Membrane</keyword>
<dbReference type="Pfam" id="PF04535">
    <property type="entry name" value="CASP_dom"/>
    <property type="match status" value="1"/>
</dbReference>